<evidence type="ECO:0000313" key="3">
    <source>
        <dbReference type="Proteomes" id="UP001358586"/>
    </source>
</evidence>
<keyword evidence="3" id="KW-1185">Reference proteome</keyword>
<feature type="region of interest" description="Disordered" evidence="1">
    <location>
        <begin position="118"/>
        <end position="184"/>
    </location>
</feature>
<feature type="compositionally biased region" description="Polar residues" evidence="1">
    <location>
        <begin position="1"/>
        <end position="25"/>
    </location>
</feature>
<accession>A0ABR0Q0T8</accession>
<name>A0ABR0Q0T8_GOSAR</name>
<gene>
    <name evidence="2" type="ORF">PVK06_016738</name>
</gene>
<reference evidence="2 3" key="1">
    <citation type="submission" date="2023-03" db="EMBL/GenBank/DDBJ databases">
        <title>WGS of Gossypium arboreum.</title>
        <authorList>
            <person name="Yu D."/>
        </authorList>
    </citation>
    <scope>NUCLEOTIDE SEQUENCE [LARGE SCALE GENOMIC DNA]</scope>
    <source>
        <tissue evidence="2">Leaf</tissue>
    </source>
</reference>
<dbReference type="EMBL" id="JARKNE010000005">
    <property type="protein sequence ID" value="KAK5832930.1"/>
    <property type="molecule type" value="Genomic_DNA"/>
</dbReference>
<sequence>MSDPTTEPNIGDGQSNSVRTSVNNGTGAGRFSGRPGKEMDTNFLSGEQAGSNKNMVLDDVNCENSSNEIRGVLNNGNFNNIVAHVNQAFEDSGGTIVTISKDVLDPEKHSAITFKDSTHKKEKGRLANSSRGNFGEGVSRSREKSRGKELFGRNGQKASSALHGRGSRFKAFGNSRVPLAKSME</sequence>
<evidence type="ECO:0000256" key="1">
    <source>
        <dbReference type="SAM" id="MobiDB-lite"/>
    </source>
</evidence>
<proteinExistence type="predicted"/>
<feature type="region of interest" description="Disordered" evidence="1">
    <location>
        <begin position="1"/>
        <end position="49"/>
    </location>
</feature>
<comment type="caution">
    <text evidence="2">The sequence shown here is derived from an EMBL/GenBank/DDBJ whole genome shotgun (WGS) entry which is preliminary data.</text>
</comment>
<feature type="compositionally biased region" description="Basic and acidic residues" evidence="1">
    <location>
        <begin position="139"/>
        <end position="151"/>
    </location>
</feature>
<dbReference type="Proteomes" id="UP001358586">
    <property type="component" value="Chromosome 5"/>
</dbReference>
<protein>
    <submittedName>
        <fullName evidence="2">Uncharacterized protein</fullName>
    </submittedName>
</protein>
<organism evidence="2 3">
    <name type="scientific">Gossypium arboreum</name>
    <name type="common">Tree cotton</name>
    <name type="synonym">Gossypium nanking</name>
    <dbReference type="NCBI Taxonomy" id="29729"/>
    <lineage>
        <taxon>Eukaryota</taxon>
        <taxon>Viridiplantae</taxon>
        <taxon>Streptophyta</taxon>
        <taxon>Embryophyta</taxon>
        <taxon>Tracheophyta</taxon>
        <taxon>Spermatophyta</taxon>
        <taxon>Magnoliopsida</taxon>
        <taxon>eudicotyledons</taxon>
        <taxon>Gunneridae</taxon>
        <taxon>Pentapetalae</taxon>
        <taxon>rosids</taxon>
        <taxon>malvids</taxon>
        <taxon>Malvales</taxon>
        <taxon>Malvaceae</taxon>
        <taxon>Malvoideae</taxon>
        <taxon>Gossypium</taxon>
    </lineage>
</organism>
<evidence type="ECO:0000313" key="2">
    <source>
        <dbReference type="EMBL" id="KAK5832930.1"/>
    </source>
</evidence>